<dbReference type="OrthoDB" id="9767722at2"/>
<dbReference type="InterPro" id="IPR002078">
    <property type="entry name" value="Sigma_54_int"/>
</dbReference>
<gene>
    <name evidence="8" type="ORF">SAMN05660862_1999</name>
</gene>
<name>A0A1X7JP50_9SPHI</name>
<dbReference type="PROSITE" id="PS00675">
    <property type="entry name" value="SIGMA54_INTERACT_1"/>
    <property type="match status" value="1"/>
</dbReference>
<evidence type="ECO:0000256" key="2">
    <source>
        <dbReference type="ARBA" id="ARBA00022840"/>
    </source>
</evidence>
<dbReference type="Proteomes" id="UP000192980">
    <property type="component" value="Unassembled WGS sequence"/>
</dbReference>
<dbReference type="Pfam" id="PF00072">
    <property type="entry name" value="Response_reg"/>
    <property type="match status" value="1"/>
</dbReference>
<evidence type="ECO:0000256" key="5">
    <source>
        <dbReference type="PROSITE-ProRule" id="PRU00169"/>
    </source>
</evidence>
<keyword evidence="3" id="KW-0805">Transcription regulation</keyword>
<dbReference type="Pfam" id="PF02954">
    <property type="entry name" value="HTH_8"/>
    <property type="match status" value="1"/>
</dbReference>
<dbReference type="GO" id="GO:0043565">
    <property type="term" value="F:sequence-specific DNA binding"/>
    <property type="evidence" value="ECO:0007669"/>
    <property type="project" value="InterPro"/>
</dbReference>
<dbReference type="PROSITE" id="PS50045">
    <property type="entry name" value="SIGMA54_INTERACT_4"/>
    <property type="match status" value="1"/>
</dbReference>
<dbReference type="InterPro" id="IPR027417">
    <property type="entry name" value="P-loop_NTPase"/>
</dbReference>
<dbReference type="PRINTS" id="PR01590">
    <property type="entry name" value="HTHFIS"/>
</dbReference>
<dbReference type="PROSITE" id="PS50110">
    <property type="entry name" value="RESPONSE_REGULATORY"/>
    <property type="match status" value="1"/>
</dbReference>
<dbReference type="Pfam" id="PF25601">
    <property type="entry name" value="AAA_lid_14"/>
    <property type="match status" value="1"/>
</dbReference>
<dbReference type="Gene3D" id="1.10.10.60">
    <property type="entry name" value="Homeodomain-like"/>
    <property type="match status" value="1"/>
</dbReference>
<dbReference type="RefSeq" id="WP_085472744.1">
    <property type="nucleotide sequence ID" value="NZ_FXAU01000003.1"/>
</dbReference>
<dbReference type="SUPFAM" id="SSF46689">
    <property type="entry name" value="Homeodomain-like"/>
    <property type="match status" value="1"/>
</dbReference>
<dbReference type="InterPro" id="IPR009057">
    <property type="entry name" value="Homeodomain-like_sf"/>
</dbReference>
<organism evidence="8 9">
    <name type="scientific">Sphingobacterium psychroaquaticum</name>
    <dbReference type="NCBI Taxonomy" id="561061"/>
    <lineage>
        <taxon>Bacteria</taxon>
        <taxon>Pseudomonadati</taxon>
        <taxon>Bacteroidota</taxon>
        <taxon>Sphingobacteriia</taxon>
        <taxon>Sphingobacteriales</taxon>
        <taxon>Sphingobacteriaceae</taxon>
        <taxon>Sphingobacterium</taxon>
    </lineage>
</organism>
<evidence type="ECO:0000259" key="6">
    <source>
        <dbReference type="PROSITE" id="PS50045"/>
    </source>
</evidence>
<keyword evidence="2" id="KW-0067">ATP-binding</keyword>
<dbReference type="GO" id="GO:0006355">
    <property type="term" value="P:regulation of DNA-templated transcription"/>
    <property type="evidence" value="ECO:0007669"/>
    <property type="project" value="InterPro"/>
</dbReference>
<keyword evidence="5" id="KW-0597">Phosphoprotein</keyword>
<evidence type="ECO:0000259" key="7">
    <source>
        <dbReference type="PROSITE" id="PS50110"/>
    </source>
</evidence>
<evidence type="ECO:0000256" key="1">
    <source>
        <dbReference type="ARBA" id="ARBA00022741"/>
    </source>
</evidence>
<dbReference type="Gene3D" id="1.10.8.60">
    <property type="match status" value="1"/>
</dbReference>
<dbReference type="EMBL" id="FXAU01000003">
    <property type="protein sequence ID" value="SMG29980.1"/>
    <property type="molecule type" value="Genomic_DNA"/>
</dbReference>
<reference evidence="8 9" key="1">
    <citation type="submission" date="2017-04" db="EMBL/GenBank/DDBJ databases">
        <authorList>
            <person name="Afonso C.L."/>
            <person name="Miller P.J."/>
            <person name="Scott M.A."/>
            <person name="Spackman E."/>
            <person name="Goraichik I."/>
            <person name="Dimitrov K.M."/>
            <person name="Suarez D.L."/>
            <person name="Swayne D.E."/>
        </authorList>
    </citation>
    <scope>NUCLEOTIDE SEQUENCE [LARGE SCALE GENOMIC DNA]</scope>
    <source>
        <strain evidence="8 9">DSM 22418</strain>
    </source>
</reference>
<dbReference type="PANTHER" id="PTHR32071:SF121">
    <property type="entry name" value="SIGMA L-DEPENDENT TRANSCRIPTIONAL REGULATOR YQIR-RELATED"/>
    <property type="match status" value="1"/>
</dbReference>
<dbReference type="Pfam" id="PF00158">
    <property type="entry name" value="Sigma54_activat"/>
    <property type="match status" value="1"/>
</dbReference>
<dbReference type="InterPro" id="IPR025662">
    <property type="entry name" value="Sigma_54_int_dom_ATP-bd_1"/>
</dbReference>
<evidence type="ECO:0000313" key="8">
    <source>
        <dbReference type="EMBL" id="SMG29980.1"/>
    </source>
</evidence>
<dbReference type="CDD" id="cd00009">
    <property type="entry name" value="AAA"/>
    <property type="match status" value="1"/>
</dbReference>
<keyword evidence="8" id="KW-0238">DNA-binding</keyword>
<dbReference type="InterPro" id="IPR058031">
    <property type="entry name" value="AAA_lid_NorR"/>
</dbReference>
<dbReference type="InterPro" id="IPR001789">
    <property type="entry name" value="Sig_transdc_resp-reg_receiver"/>
</dbReference>
<dbReference type="FunFam" id="3.40.50.300:FF:000006">
    <property type="entry name" value="DNA-binding transcriptional regulator NtrC"/>
    <property type="match status" value="1"/>
</dbReference>
<evidence type="ECO:0000256" key="3">
    <source>
        <dbReference type="ARBA" id="ARBA00023015"/>
    </source>
</evidence>
<dbReference type="GO" id="GO:0005524">
    <property type="term" value="F:ATP binding"/>
    <property type="evidence" value="ECO:0007669"/>
    <property type="project" value="UniProtKB-KW"/>
</dbReference>
<feature type="domain" description="Sigma-54 factor interaction" evidence="6">
    <location>
        <begin position="144"/>
        <end position="373"/>
    </location>
</feature>
<keyword evidence="4" id="KW-0804">Transcription</keyword>
<dbReference type="InterPro" id="IPR011006">
    <property type="entry name" value="CheY-like_superfamily"/>
</dbReference>
<dbReference type="Gene3D" id="3.40.50.300">
    <property type="entry name" value="P-loop containing nucleotide triphosphate hydrolases"/>
    <property type="match status" value="1"/>
</dbReference>
<dbReference type="SUPFAM" id="SSF52540">
    <property type="entry name" value="P-loop containing nucleoside triphosphate hydrolases"/>
    <property type="match status" value="1"/>
</dbReference>
<accession>A0A1X7JP50</accession>
<dbReference type="InterPro" id="IPR002197">
    <property type="entry name" value="HTH_Fis"/>
</dbReference>
<feature type="modified residue" description="4-aspartylphosphate" evidence="5">
    <location>
        <position position="54"/>
    </location>
</feature>
<dbReference type="InterPro" id="IPR003593">
    <property type="entry name" value="AAA+_ATPase"/>
</dbReference>
<dbReference type="STRING" id="561061.SAMN05660862_1999"/>
<evidence type="ECO:0000313" key="9">
    <source>
        <dbReference type="Proteomes" id="UP000192980"/>
    </source>
</evidence>
<dbReference type="SUPFAM" id="SSF52172">
    <property type="entry name" value="CheY-like"/>
    <property type="match status" value="1"/>
</dbReference>
<keyword evidence="1" id="KW-0547">Nucleotide-binding</keyword>
<feature type="domain" description="Response regulatory" evidence="7">
    <location>
        <begin position="3"/>
        <end position="119"/>
    </location>
</feature>
<dbReference type="PANTHER" id="PTHR32071">
    <property type="entry name" value="TRANSCRIPTIONAL REGULATORY PROTEIN"/>
    <property type="match status" value="1"/>
</dbReference>
<dbReference type="GO" id="GO:0000160">
    <property type="term" value="P:phosphorelay signal transduction system"/>
    <property type="evidence" value="ECO:0007669"/>
    <property type="project" value="InterPro"/>
</dbReference>
<proteinExistence type="predicted"/>
<dbReference type="Gene3D" id="3.40.50.2300">
    <property type="match status" value="1"/>
</dbReference>
<dbReference type="AlphaFoldDB" id="A0A1X7JP50"/>
<keyword evidence="9" id="KW-1185">Reference proteome</keyword>
<dbReference type="SMART" id="SM00448">
    <property type="entry name" value="REC"/>
    <property type="match status" value="1"/>
</dbReference>
<evidence type="ECO:0000256" key="4">
    <source>
        <dbReference type="ARBA" id="ARBA00023163"/>
    </source>
</evidence>
<protein>
    <submittedName>
        <fullName evidence="8">DNA-binding transcriptional response regulator, NtrC family, contains REC, AAA-type ATPase, and a Fis-type DNA-binding domains</fullName>
    </submittedName>
</protein>
<sequence length="448" mass="50290">MNKILIIDDEEKLRSLLVRIIKLEDAAFDVWEAGTIKKAMQLLEQHDFDVIVSDVKLPDGNGIDIIPEIQKRQQIAETILMTAYGNIADGVQAMKNGAFDYITKGDDNNKLLPLIYKAIDKAQLKRRVKQLELQVGKQYSFDQIVGTSPVLLEAIDLGRKVASTDTTVMLLGETGTGKEVFAQAIHAESLRRERAFVALNCAAFGREILESELFGHRAGSFTGAMKDKKGLLEEAHRGTVFLDEIGEMALDLQAKLLRVLETGEFLKIGDTQPTKVDVRIISATNRNLETEVSIGHFRADLYYRLSVFEISLPPLRDRRTDIPLLAKFFAQQDASRLGKKEINFSPAYLQILQDNPWKGNIRELRNTIERSMIITNGSLLDVDSLPFDMRRRSAEIIDTGGADYAMTTMEREHIQQVLKHTGGNKAEAARLLGIGVATLYRKIDEYKL</sequence>
<dbReference type="SMART" id="SM00382">
    <property type="entry name" value="AAA"/>
    <property type="match status" value="1"/>
</dbReference>